<dbReference type="EMBL" id="CP136894">
    <property type="protein sequence ID" value="WOL07220.1"/>
    <property type="molecule type" value="Genomic_DNA"/>
</dbReference>
<dbReference type="AlphaFoldDB" id="A0AAQ3KH06"/>
<keyword evidence="3" id="KW-1185">Reference proteome</keyword>
<accession>A0AAQ3KH06</accession>
<reference evidence="2 3" key="1">
    <citation type="submission" date="2023-10" db="EMBL/GenBank/DDBJ databases">
        <title>Chromosome-scale genome assembly provides insights into flower coloration mechanisms of Canna indica.</title>
        <authorList>
            <person name="Li C."/>
        </authorList>
    </citation>
    <scope>NUCLEOTIDE SEQUENCE [LARGE SCALE GENOMIC DNA]</scope>
    <source>
        <tissue evidence="2">Flower</tissue>
    </source>
</reference>
<evidence type="ECO:0000256" key="1">
    <source>
        <dbReference type="ARBA" id="ARBA00022737"/>
    </source>
</evidence>
<gene>
    <name evidence="2" type="ORF">Cni_G15958</name>
</gene>
<evidence type="ECO:0000313" key="3">
    <source>
        <dbReference type="Proteomes" id="UP001327560"/>
    </source>
</evidence>
<dbReference type="PANTHER" id="PTHR47926:SF347">
    <property type="entry name" value="PENTATRICOPEPTIDE REPEAT-CONTAINING PROTEIN"/>
    <property type="match status" value="1"/>
</dbReference>
<dbReference type="InterPro" id="IPR046960">
    <property type="entry name" value="PPR_At4g14850-like_plant"/>
</dbReference>
<dbReference type="Gene3D" id="1.25.40.10">
    <property type="entry name" value="Tetratricopeptide repeat domain"/>
    <property type="match status" value="1"/>
</dbReference>
<evidence type="ECO:0000313" key="2">
    <source>
        <dbReference type="EMBL" id="WOL07220.1"/>
    </source>
</evidence>
<dbReference type="InterPro" id="IPR011990">
    <property type="entry name" value="TPR-like_helical_dom_sf"/>
</dbReference>
<dbReference type="GO" id="GO:0003723">
    <property type="term" value="F:RNA binding"/>
    <property type="evidence" value="ECO:0007669"/>
    <property type="project" value="InterPro"/>
</dbReference>
<dbReference type="PANTHER" id="PTHR47926">
    <property type="entry name" value="PENTATRICOPEPTIDE REPEAT-CONTAINING PROTEIN"/>
    <property type="match status" value="1"/>
</dbReference>
<organism evidence="2 3">
    <name type="scientific">Canna indica</name>
    <name type="common">Indian-shot</name>
    <dbReference type="NCBI Taxonomy" id="4628"/>
    <lineage>
        <taxon>Eukaryota</taxon>
        <taxon>Viridiplantae</taxon>
        <taxon>Streptophyta</taxon>
        <taxon>Embryophyta</taxon>
        <taxon>Tracheophyta</taxon>
        <taxon>Spermatophyta</taxon>
        <taxon>Magnoliopsida</taxon>
        <taxon>Liliopsida</taxon>
        <taxon>Zingiberales</taxon>
        <taxon>Cannaceae</taxon>
        <taxon>Canna</taxon>
    </lineage>
</organism>
<proteinExistence type="predicted"/>
<dbReference type="InterPro" id="IPR002885">
    <property type="entry name" value="PPR_rpt"/>
</dbReference>
<dbReference type="GO" id="GO:0009451">
    <property type="term" value="P:RNA modification"/>
    <property type="evidence" value="ECO:0007669"/>
    <property type="project" value="InterPro"/>
</dbReference>
<sequence length="249" mass="27249">MIIALPAPSTYAAAVLYGLHAHVVVATTILDAYSKCGDLYSSRKLGADEYTVASSLTACPRISNMWTSSQIHGYVVRVGFGMDHAMISALTNMYFRCRDVGSADNAMKGRENLCLSTTIMMIKGYVAYGRYSDVIFLDCSILVSILIVSTHLRLLRLEKQVHGQIIRLGSCGYYSSLSNGNNTVLWSGLIDMYCKCSSIMDAQLVFDSIQEKHVACWNTLITGYIHNGLLEEAQWVTTGGAEIAGKSVQ</sequence>
<dbReference type="Proteomes" id="UP001327560">
    <property type="component" value="Chromosome 5"/>
</dbReference>
<keyword evidence="1" id="KW-0677">Repeat</keyword>
<dbReference type="Pfam" id="PF01535">
    <property type="entry name" value="PPR"/>
    <property type="match status" value="2"/>
</dbReference>
<name>A0AAQ3KH06_9LILI</name>
<protein>
    <submittedName>
        <fullName evidence="2">Pentatricopeptide repeat-containing protein</fullName>
    </submittedName>
</protein>